<name>A0A8W8IA00_MAGGI</name>
<keyword evidence="3" id="KW-0677">Repeat</keyword>
<dbReference type="SMART" id="SM00369">
    <property type="entry name" value="LRR_TYP"/>
    <property type="match status" value="6"/>
</dbReference>
<keyword evidence="1" id="KW-0433">Leucine-rich repeat</keyword>
<dbReference type="EnsemblMetazoa" id="G13252.2">
    <property type="protein sequence ID" value="G13252.2:cds"/>
    <property type="gene ID" value="G13252"/>
</dbReference>
<keyword evidence="6" id="KW-1133">Transmembrane helix</keyword>
<dbReference type="SUPFAM" id="SSF49265">
    <property type="entry name" value="Fibronectin type III"/>
    <property type="match status" value="1"/>
</dbReference>
<evidence type="ECO:0000256" key="4">
    <source>
        <dbReference type="ARBA" id="ARBA00023157"/>
    </source>
</evidence>
<dbReference type="CDD" id="cd12087">
    <property type="entry name" value="TM_EGFR-like"/>
    <property type="match status" value="1"/>
</dbReference>
<evidence type="ECO:0000256" key="3">
    <source>
        <dbReference type="ARBA" id="ARBA00022737"/>
    </source>
</evidence>
<keyword evidence="6" id="KW-0812">Transmembrane</keyword>
<dbReference type="GO" id="GO:0005886">
    <property type="term" value="C:plasma membrane"/>
    <property type="evidence" value="ECO:0007669"/>
    <property type="project" value="TreeGrafter"/>
</dbReference>
<dbReference type="Proteomes" id="UP000005408">
    <property type="component" value="Unassembled WGS sequence"/>
</dbReference>
<dbReference type="InterPro" id="IPR003961">
    <property type="entry name" value="FN3_dom"/>
</dbReference>
<organism evidence="9 10">
    <name type="scientific">Magallana gigas</name>
    <name type="common">Pacific oyster</name>
    <name type="synonym">Crassostrea gigas</name>
    <dbReference type="NCBI Taxonomy" id="29159"/>
    <lineage>
        <taxon>Eukaryota</taxon>
        <taxon>Metazoa</taxon>
        <taxon>Spiralia</taxon>
        <taxon>Lophotrochozoa</taxon>
        <taxon>Mollusca</taxon>
        <taxon>Bivalvia</taxon>
        <taxon>Autobranchia</taxon>
        <taxon>Pteriomorphia</taxon>
        <taxon>Ostreida</taxon>
        <taxon>Ostreoidea</taxon>
        <taxon>Ostreidae</taxon>
        <taxon>Magallana</taxon>
    </lineage>
</organism>
<feature type="transmembrane region" description="Helical" evidence="6">
    <location>
        <begin position="688"/>
        <end position="712"/>
    </location>
</feature>
<feature type="region of interest" description="Disordered" evidence="5">
    <location>
        <begin position="861"/>
        <end position="890"/>
    </location>
</feature>
<dbReference type="CDD" id="cd00063">
    <property type="entry name" value="FN3"/>
    <property type="match status" value="1"/>
</dbReference>
<feature type="signal peptide" evidence="7">
    <location>
        <begin position="1"/>
        <end position="19"/>
    </location>
</feature>
<keyword evidence="2 7" id="KW-0732">Signal</keyword>
<feature type="chain" id="PRO_5036445979" description="LRRCT domain-containing protein" evidence="7">
    <location>
        <begin position="20"/>
        <end position="913"/>
    </location>
</feature>
<dbReference type="Gene3D" id="3.80.10.10">
    <property type="entry name" value="Ribonuclease Inhibitor"/>
    <property type="match status" value="3"/>
</dbReference>
<evidence type="ECO:0000313" key="10">
    <source>
        <dbReference type="Proteomes" id="UP000005408"/>
    </source>
</evidence>
<dbReference type="Pfam" id="PF13855">
    <property type="entry name" value="LRR_8"/>
    <property type="match status" value="2"/>
</dbReference>
<keyword evidence="4" id="KW-1015">Disulfide bond</keyword>
<dbReference type="PANTHER" id="PTHR24369">
    <property type="entry name" value="ANTIGEN BSP, PUTATIVE-RELATED"/>
    <property type="match status" value="1"/>
</dbReference>
<keyword evidence="6" id="KW-0472">Membrane</keyword>
<evidence type="ECO:0000256" key="1">
    <source>
        <dbReference type="ARBA" id="ARBA00022614"/>
    </source>
</evidence>
<sequence>MKPLVLVTIVLLHVGYSLSQCPSTVPACTCETVTSQSRRNIRCLGLTQIPAFNSSAEIFQKLDMDNPSNNIQVIQANAFSGLKVEEIDMSGQNIKLQSIHPMAFFGLEQHLTIVKLQGDTVLPPPFVQLKNITNLQVLELQFFNMPTIEESTEFNYFPYLRTLRLRNMNTNFVSSESFKNQLQELTVFEFANNQVPTFPKPAINRLRKLQHLSWVHNGMTTISYSSFDSLSSLIELDLRGNDIREMFNGSFIGINNRLEFMSLQLNRITKEAIIPLGNHNWPELEQLNLGHMMADFTDIPNGLFRNMPKLANLMMPGNKLRVIKSNDFQGLGNMHSLDLSENWIHTIQKGALSPMNRLDTLDLRSQYDSNVNNPMNFSLDAIEGAELALKTLHIQGNHLIDQYAWEAIGAMKNLANLDISETGLSDIPSLLFYSHNKLGSLTMRNNNMTVLRQESLYGLKYSLNVIDISNNQIYTIEKCAFEGFNKLNFFFASQNSFVCDCNLYGLHQILKAIPSPGLVILTCKNPANLAGKSLLTLETGQFCSNPPNSATCPEFTTTTMTTSTIGTTSVVPLPDIRFGISSETKNTIVISWTVNGDMTYLKNFLVQYKQLGINNPQEKSFPLDKSKRDHPITGLNPGSRYEICFFIELTGSSKQILISCPTGTTQGSSTDVATTEANTGSDDKTVEIVGGVLGGVLFIALIVVLLFVFVICRKKKEDKPPLPLPNGHITPIGYQNQPRPTSQPKVFVKKANGEMQVMTISNGNLDSSRLSGLSAGSYQNIDDTAVSNDPYPTKGATGGGGGRDPKQLNVKLPPEHKPEGGSRDAGRYTIMPTAPKPNYVNEVNRMMAPADHYTNAVETRPLPQTPNRDPMSHSSGGGFLNHGFSSSPTDKVYSEIQDNIEAPQFEENIGTVV</sequence>
<dbReference type="InterPro" id="IPR026906">
    <property type="entry name" value="LRR_5"/>
</dbReference>
<dbReference type="InterPro" id="IPR013783">
    <property type="entry name" value="Ig-like_fold"/>
</dbReference>
<dbReference type="Gene3D" id="2.60.40.10">
    <property type="entry name" value="Immunoglobulins"/>
    <property type="match status" value="1"/>
</dbReference>
<dbReference type="InterPro" id="IPR050541">
    <property type="entry name" value="LRR_TM_domain-containing"/>
</dbReference>
<dbReference type="InterPro" id="IPR003591">
    <property type="entry name" value="Leu-rich_rpt_typical-subtyp"/>
</dbReference>
<dbReference type="AlphaFoldDB" id="A0A8W8IA00"/>
<reference evidence="9" key="1">
    <citation type="submission" date="2022-08" db="UniProtKB">
        <authorList>
            <consortium name="EnsemblMetazoa"/>
        </authorList>
    </citation>
    <scope>IDENTIFICATION</scope>
    <source>
        <strain evidence="9">05x7-T-G4-1.051#20</strain>
    </source>
</reference>
<dbReference type="OMA" id="TICICEY"/>
<evidence type="ECO:0000259" key="8">
    <source>
        <dbReference type="SMART" id="SM00082"/>
    </source>
</evidence>
<evidence type="ECO:0000256" key="7">
    <source>
        <dbReference type="SAM" id="SignalP"/>
    </source>
</evidence>
<dbReference type="InterPro" id="IPR032675">
    <property type="entry name" value="LRR_dom_sf"/>
</dbReference>
<dbReference type="InterPro" id="IPR001611">
    <property type="entry name" value="Leu-rich_rpt"/>
</dbReference>
<dbReference type="Pfam" id="PF13306">
    <property type="entry name" value="LRR_5"/>
    <property type="match status" value="1"/>
</dbReference>
<evidence type="ECO:0000256" key="5">
    <source>
        <dbReference type="SAM" id="MobiDB-lite"/>
    </source>
</evidence>
<dbReference type="SUPFAM" id="SSF52058">
    <property type="entry name" value="L domain-like"/>
    <property type="match status" value="1"/>
</dbReference>
<proteinExistence type="predicted"/>
<feature type="region of interest" description="Disordered" evidence="5">
    <location>
        <begin position="781"/>
        <end position="833"/>
    </location>
</feature>
<feature type="domain" description="LRRCT" evidence="8">
    <location>
        <begin position="495"/>
        <end position="544"/>
    </location>
</feature>
<feature type="compositionally biased region" description="Basic and acidic residues" evidence="5">
    <location>
        <begin position="813"/>
        <end position="826"/>
    </location>
</feature>
<protein>
    <recommendedName>
        <fullName evidence="8">LRRCT domain-containing protein</fullName>
    </recommendedName>
</protein>
<evidence type="ECO:0000313" key="9">
    <source>
        <dbReference type="EnsemblMetazoa" id="G13252.2:cds"/>
    </source>
</evidence>
<dbReference type="InterPro" id="IPR000483">
    <property type="entry name" value="Cys-rich_flank_reg_C"/>
</dbReference>
<evidence type="ECO:0000256" key="6">
    <source>
        <dbReference type="SAM" id="Phobius"/>
    </source>
</evidence>
<dbReference type="PANTHER" id="PTHR24369:SF210">
    <property type="entry name" value="CHAOPTIN-RELATED"/>
    <property type="match status" value="1"/>
</dbReference>
<accession>A0A8W8IA00</accession>
<dbReference type="InterPro" id="IPR036116">
    <property type="entry name" value="FN3_sf"/>
</dbReference>
<evidence type="ECO:0000256" key="2">
    <source>
        <dbReference type="ARBA" id="ARBA00022729"/>
    </source>
</evidence>
<keyword evidence="10" id="KW-1185">Reference proteome</keyword>
<dbReference type="SMART" id="SM00082">
    <property type="entry name" value="LRRCT"/>
    <property type="match status" value="1"/>
</dbReference>